<protein>
    <submittedName>
        <fullName evidence="2">Uncharacterized protein</fullName>
    </submittedName>
</protein>
<feature type="transmembrane region" description="Helical" evidence="1">
    <location>
        <begin position="21"/>
        <end position="45"/>
    </location>
</feature>
<keyword evidence="1" id="KW-0812">Transmembrane</keyword>
<keyword evidence="1" id="KW-0472">Membrane</keyword>
<dbReference type="EMBL" id="JAUSTU010000033">
    <property type="protein sequence ID" value="MDQ0157649.1"/>
    <property type="molecule type" value="Genomic_DNA"/>
</dbReference>
<accession>A0ABT9V9P6</accession>
<evidence type="ECO:0000313" key="2">
    <source>
        <dbReference type="EMBL" id="MDQ0157649.1"/>
    </source>
</evidence>
<name>A0ABT9V9P6_9BACL</name>
<sequence length="177" mass="20638">MNSSILKSEVEEKYFTYHKKSGYIGFIGAMIFVLILESVGVSFLLYNWNPFLHWLHLIICILLLIFLIWDTRAVIKNPILIENGQLSMKIGIRPRILIDIENIEEIKSGGINYEADRKKKEVLDLSLLGFDGPTFEIVLIEPIKNKDFFGKESGSIRRIFFSVDEKDEFYRMIKRES</sequence>
<feature type="transmembrane region" description="Helical" evidence="1">
    <location>
        <begin position="51"/>
        <end position="69"/>
    </location>
</feature>
<dbReference type="RefSeq" id="WP_307152101.1">
    <property type="nucleotide sequence ID" value="NZ_JAUSTU010000033.1"/>
</dbReference>
<keyword evidence="3" id="KW-1185">Reference proteome</keyword>
<evidence type="ECO:0000313" key="3">
    <source>
        <dbReference type="Proteomes" id="UP001231362"/>
    </source>
</evidence>
<reference evidence="2 3" key="1">
    <citation type="submission" date="2023-07" db="EMBL/GenBank/DDBJ databases">
        <title>Genomic Encyclopedia of Type Strains, Phase IV (KMG-IV): sequencing the most valuable type-strain genomes for metagenomic binning, comparative biology and taxonomic classification.</title>
        <authorList>
            <person name="Goeker M."/>
        </authorList>
    </citation>
    <scope>NUCLEOTIDE SEQUENCE [LARGE SCALE GENOMIC DNA]</scope>
    <source>
        <strain evidence="2 3">DSM 23948</strain>
    </source>
</reference>
<evidence type="ECO:0000256" key="1">
    <source>
        <dbReference type="SAM" id="Phobius"/>
    </source>
</evidence>
<keyword evidence="1" id="KW-1133">Transmembrane helix</keyword>
<dbReference type="Proteomes" id="UP001231362">
    <property type="component" value="Unassembled WGS sequence"/>
</dbReference>
<organism evidence="2 3">
    <name type="scientific">Anoxybacillus andreesenii</name>
    <dbReference type="NCBI Taxonomy" id="1325932"/>
    <lineage>
        <taxon>Bacteria</taxon>
        <taxon>Bacillati</taxon>
        <taxon>Bacillota</taxon>
        <taxon>Bacilli</taxon>
        <taxon>Bacillales</taxon>
        <taxon>Anoxybacillaceae</taxon>
        <taxon>Anoxybacillus</taxon>
    </lineage>
</organism>
<proteinExistence type="predicted"/>
<comment type="caution">
    <text evidence="2">The sequence shown here is derived from an EMBL/GenBank/DDBJ whole genome shotgun (WGS) entry which is preliminary data.</text>
</comment>
<gene>
    <name evidence="2" type="ORF">J2S07_003994</name>
</gene>